<evidence type="ECO:0000256" key="1">
    <source>
        <dbReference type="SAM" id="MobiDB-lite"/>
    </source>
</evidence>
<proteinExistence type="predicted"/>
<sequence>MGVHPSGMTPRQADPDPDRTPGLERGGQVPPGETPPAEGSTPDAGPDESHNPAKGWSKAPVALIAVIVVCFAVFFLGWLVEIW</sequence>
<dbReference type="EMBL" id="BAAAPE010000028">
    <property type="protein sequence ID" value="GAA2101691.1"/>
    <property type="molecule type" value="Genomic_DNA"/>
</dbReference>
<feature type="compositionally biased region" description="Basic and acidic residues" evidence="1">
    <location>
        <begin position="13"/>
        <end position="22"/>
    </location>
</feature>
<feature type="transmembrane region" description="Helical" evidence="2">
    <location>
        <begin position="61"/>
        <end position="80"/>
    </location>
</feature>
<keyword evidence="2" id="KW-0472">Membrane</keyword>
<name>A0ABN2WYE1_9ACTN</name>
<keyword evidence="2" id="KW-0812">Transmembrane</keyword>
<dbReference type="Proteomes" id="UP001500016">
    <property type="component" value="Unassembled WGS sequence"/>
</dbReference>
<dbReference type="InterPro" id="IPR045512">
    <property type="entry name" value="DUF6480"/>
</dbReference>
<evidence type="ECO:0000256" key="2">
    <source>
        <dbReference type="SAM" id="Phobius"/>
    </source>
</evidence>
<keyword evidence="4" id="KW-1185">Reference proteome</keyword>
<organism evidence="3 4">
    <name type="scientific">Streptomyces albiaxialis</name>
    <dbReference type="NCBI Taxonomy" id="329523"/>
    <lineage>
        <taxon>Bacteria</taxon>
        <taxon>Bacillati</taxon>
        <taxon>Actinomycetota</taxon>
        <taxon>Actinomycetes</taxon>
        <taxon>Kitasatosporales</taxon>
        <taxon>Streptomycetaceae</taxon>
        <taxon>Streptomyces</taxon>
    </lineage>
</organism>
<reference evidence="3 4" key="1">
    <citation type="journal article" date="2019" name="Int. J. Syst. Evol. Microbiol.">
        <title>The Global Catalogue of Microorganisms (GCM) 10K type strain sequencing project: providing services to taxonomists for standard genome sequencing and annotation.</title>
        <authorList>
            <consortium name="The Broad Institute Genomics Platform"/>
            <consortium name="The Broad Institute Genome Sequencing Center for Infectious Disease"/>
            <person name="Wu L."/>
            <person name="Ma J."/>
        </authorList>
    </citation>
    <scope>NUCLEOTIDE SEQUENCE [LARGE SCALE GENOMIC DNA]</scope>
    <source>
        <strain evidence="3 4">JCM 15478</strain>
    </source>
</reference>
<evidence type="ECO:0000313" key="3">
    <source>
        <dbReference type="EMBL" id="GAA2101691.1"/>
    </source>
</evidence>
<comment type="caution">
    <text evidence="3">The sequence shown here is derived from an EMBL/GenBank/DDBJ whole genome shotgun (WGS) entry which is preliminary data.</text>
</comment>
<accession>A0ABN2WYE1</accession>
<evidence type="ECO:0000313" key="4">
    <source>
        <dbReference type="Proteomes" id="UP001500016"/>
    </source>
</evidence>
<feature type="region of interest" description="Disordered" evidence="1">
    <location>
        <begin position="1"/>
        <end position="55"/>
    </location>
</feature>
<keyword evidence="2" id="KW-1133">Transmembrane helix</keyword>
<gene>
    <name evidence="3" type="ORF">GCM10009801_75150</name>
</gene>
<dbReference type="Pfam" id="PF20088">
    <property type="entry name" value="DUF6480"/>
    <property type="match status" value="1"/>
</dbReference>
<protein>
    <submittedName>
        <fullName evidence="3">DUF6480 family protein</fullName>
    </submittedName>
</protein>